<sequence length="1061" mass="107791">MSRRLGFALFASLAAVAASSIGVNPALAEVTPTPIPAAQVFTPKIEVSKTSEITPGEDLLVKGSGFDPAANVSLRPPVTVGQPAGVYVVFGSFADNWQPSTGADATTRTLLDTKWAVPQASYDQVSTDFPAQKPRMVLLNPDGTFELTVKTKKVTENPRNYGVYTYPGGGAVNAAHELAVKVTFAGDTPPTTPPPPVGSLDWGLKATFRSYVEGPIAHGSIAVQAPATRSTDGTFRFANGTGTAEKVGFEGGVYFKGHEMQAGNPLLEVTVRDIRVALNGSTGKIIADVVSKSLETGQPSTYDDVELAALDFAGKPVEIKDGVATVVGAPATLTEAGVPAFAGFYTAGTALDPVSFAVRLTTTPTWQPKIDVLGPDGKPLGTVPPAGVVATVRGSGFDPASNLSTRPPVTPGKPAGVYVVFGSFDKPWRPSEGAPAGARRVLDQKWALPDASKPGPDPAFVTLNPDGTFEATLNLKPATSASGTYGVATYAAGGAAPNAPQELLKPIVFGGGTAVLTVDPHSDLGDGQSVKVTGSGYAPNRALYVAQTPQGISGSSNPSPFAGAQRVVTTAAGTFEASVLTAVTFTNEGVKIDCKVVPCYLASFNSPLASDNEVIDLRGDRTQDVFRAITFKNAGPQPVLPVVTGQPAAVAVVAGGNVQFVAAATGTPVPTVQWERSADAGKTWAPIASASAVTTSLKLNAVQAADNGARFRAVFSNAAGSATSAAALLTVAGADQKVAVTPETVKQGAELVAEGTGFPAGQKVSAAVDAATAAPSFSFSNGNGQTVTVSSSSGKGLSVAGGKLVLTDGAQLAVKVSGLRNSRENTAAAPSGFYVMTAVDKGAGQTASPAIGGADMTGKSGQSAWITNYPYAGSENIVVRIGADLIARTTVTVASKDDLTDCSKIATGCVLYLRADHRSTANRAFDVRVPLNFAAAAVKAAAVGSTLGEQVADADGKVRFAWRVPNDFAVGKHVLTLTGPSGLTAAANFSVASSATPTPTPTPTPTASPTTTPPPVNNAPTKPTGSLANTGGAGIWLPIGGAVLLLAGLLITFATRRKQKA</sequence>
<keyword evidence="12" id="KW-1185">Reference proteome</keyword>
<dbReference type="Pfam" id="PF04213">
    <property type="entry name" value="HtaA"/>
    <property type="match status" value="1"/>
</dbReference>
<keyword evidence="3" id="KW-0044">Antibiotic</keyword>
<accession>A0A4R4YQL0</accession>
<evidence type="ECO:0000313" key="12">
    <source>
        <dbReference type="Proteomes" id="UP000295124"/>
    </source>
</evidence>
<feature type="domain" description="Immunoglobulin I-set" evidence="10">
    <location>
        <begin position="641"/>
        <end position="728"/>
    </location>
</feature>
<reference evidence="11 12" key="1">
    <citation type="submission" date="2019-03" db="EMBL/GenBank/DDBJ databases">
        <title>Draft genome sequences of novel Actinobacteria.</title>
        <authorList>
            <person name="Sahin N."/>
            <person name="Ay H."/>
            <person name="Saygin H."/>
        </authorList>
    </citation>
    <scope>NUCLEOTIDE SEQUENCE [LARGE SCALE GENOMIC DNA]</scope>
    <source>
        <strain evidence="11 12">JCM 13523</strain>
    </source>
</reference>
<evidence type="ECO:0000256" key="1">
    <source>
        <dbReference type="ARBA" id="ARBA00010648"/>
    </source>
</evidence>
<dbReference type="InterPro" id="IPR036179">
    <property type="entry name" value="Ig-like_dom_sf"/>
</dbReference>
<feature type="chain" id="PRO_5020634841" description="Ig-like domain-containing protein" evidence="8">
    <location>
        <begin position="29"/>
        <end position="1061"/>
    </location>
</feature>
<keyword evidence="7" id="KW-1133">Transmembrane helix</keyword>
<dbReference type="Gene3D" id="2.60.40.230">
    <property type="entry name" value="Neocarzinostatin-like"/>
    <property type="match status" value="1"/>
</dbReference>
<dbReference type="OrthoDB" id="7210788at2"/>
<keyword evidence="7" id="KW-0472">Membrane</keyword>
<evidence type="ECO:0000256" key="3">
    <source>
        <dbReference type="ARBA" id="ARBA00023022"/>
    </source>
</evidence>
<feature type="region of interest" description="Disordered" evidence="6">
    <location>
        <begin position="993"/>
        <end position="1025"/>
    </location>
</feature>
<dbReference type="Proteomes" id="UP000295124">
    <property type="component" value="Unassembled WGS sequence"/>
</dbReference>
<protein>
    <recommendedName>
        <fullName evidence="13">Ig-like domain-containing protein</fullName>
    </recommendedName>
</protein>
<evidence type="ECO:0000313" key="11">
    <source>
        <dbReference type="EMBL" id="TDD47495.1"/>
    </source>
</evidence>
<dbReference type="InterPro" id="IPR013783">
    <property type="entry name" value="Ig-like_fold"/>
</dbReference>
<proteinExistence type="inferred from homology"/>
<keyword evidence="8" id="KW-0732">Signal</keyword>
<feature type="compositionally biased region" description="Pro residues" evidence="6">
    <location>
        <begin position="998"/>
        <end position="1017"/>
    </location>
</feature>
<name>A0A4R4YQL0_9ACTN</name>
<dbReference type="GO" id="GO:0005975">
    <property type="term" value="P:carbohydrate metabolic process"/>
    <property type="evidence" value="ECO:0007669"/>
    <property type="project" value="UniProtKB-ARBA"/>
</dbReference>
<evidence type="ECO:0000256" key="5">
    <source>
        <dbReference type="ARBA" id="ARBA00023157"/>
    </source>
</evidence>
<evidence type="ECO:0000259" key="10">
    <source>
        <dbReference type="Pfam" id="PF07679"/>
    </source>
</evidence>
<evidence type="ECO:0000259" key="9">
    <source>
        <dbReference type="Pfam" id="PF04213"/>
    </source>
</evidence>
<evidence type="ECO:0000256" key="7">
    <source>
        <dbReference type="SAM" id="Phobius"/>
    </source>
</evidence>
<dbReference type="RefSeq" id="WP_132175126.1">
    <property type="nucleotide sequence ID" value="NZ_SMKX01000150.1"/>
</dbReference>
<feature type="domain" description="Htaa" evidence="9">
    <location>
        <begin position="198"/>
        <end position="356"/>
    </location>
</feature>
<evidence type="ECO:0000256" key="2">
    <source>
        <dbReference type="ARBA" id="ARBA00022529"/>
    </source>
</evidence>
<dbReference type="SUPFAM" id="SSF48726">
    <property type="entry name" value="Immunoglobulin"/>
    <property type="match status" value="1"/>
</dbReference>
<dbReference type="Pfam" id="PF00960">
    <property type="entry name" value="Neocarzinostat"/>
    <property type="match status" value="1"/>
</dbReference>
<organism evidence="11 12">
    <name type="scientific">Kribbella antibiotica</name>
    <dbReference type="NCBI Taxonomy" id="190195"/>
    <lineage>
        <taxon>Bacteria</taxon>
        <taxon>Bacillati</taxon>
        <taxon>Actinomycetota</taxon>
        <taxon>Actinomycetes</taxon>
        <taxon>Propionibacteriales</taxon>
        <taxon>Kribbellaceae</taxon>
        <taxon>Kribbella</taxon>
    </lineage>
</organism>
<dbReference type="GO" id="GO:0042742">
    <property type="term" value="P:defense response to bacterium"/>
    <property type="evidence" value="ECO:0007669"/>
    <property type="project" value="UniProtKB-KW"/>
</dbReference>
<dbReference type="EMBL" id="SMKX01000150">
    <property type="protein sequence ID" value="TDD47495.1"/>
    <property type="molecule type" value="Genomic_DNA"/>
</dbReference>
<evidence type="ECO:0000256" key="6">
    <source>
        <dbReference type="SAM" id="MobiDB-lite"/>
    </source>
</evidence>
<dbReference type="SUPFAM" id="SSF49319">
    <property type="entry name" value="Actinoxanthin-like"/>
    <property type="match status" value="1"/>
</dbReference>
<keyword evidence="7" id="KW-0812">Transmembrane</keyword>
<dbReference type="Gene3D" id="2.60.40.10">
    <property type="entry name" value="Immunoglobulins"/>
    <property type="match status" value="1"/>
</dbReference>
<dbReference type="InterPro" id="IPR007331">
    <property type="entry name" value="Htaa"/>
</dbReference>
<keyword evidence="4" id="KW-0238">DNA-binding</keyword>
<gene>
    <name evidence="11" type="ORF">E1263_34375</name>
</gene>
<dbReference type="Pfam" id="PF07679">
    <property type="entry name" value="I-set"/>
    <property type="match status" value="1"/>
</dbReference>
<dbReference type="InterPro" id="IPR013098">
    <property type="entry name" value="Ig_I-set"/>
</dbReference>
<comment type="similarity">
    <text evidence="1">Belongs to the neocarzinostatin family.</text>
</comment>
<keyword evidence="2" id="KW-0929">Antimicrobial</keyword>
<evidence type="ECO:0008006" key="13">
    <source>
        <dbReference type="Google" id="ProtNLM"/>
    </source>
</evidence>
<comment type="caution">
    <text evidence="11">The sequence shown here is derived from an EMBL/GenBank/DDBJ whole genome shotgun (WGS) entry which is preliminary data.</text>
</comment>
<feature type="signal peptide" evidence="8">
    <location>
        <begin position="1"/>
        <end position="28"/>
    </location>
</feature>
<feature type="transmembrane region" description="Helical" evidence="7">
    <location>
        <begin position="1035"/>
        <end position="1055"/>
    </location>
</feature>
<dbReference type="InterPro" id="IPR027273">
    <property type="entry name" value="Neocarzinostatin-like"/>
</dbReference>
<dbReference type="InterPro" id="IPR002186">
    <property type="entry name" value="Neocarzinostatin_fam"/>
</dbReference>
<evidence type="ECO:0000256" key="8">
    <source>
        <dbReference type="SAM" id="SignalP"/>
    </source>
</evidence>
<evidence type="ECO:0000256" key="4">
    <source>
        <dbReference type="ARBA" id="ARBA00023125"/>
    </source>
</evidence>
<dbReference type="AlphaFoldDB" id="A0A4R4YQL0"/>
<dbReference type="GO" id="GO:0003677">
    <property type="term" value="F:DNA binding"/>
    <property type="evidence" value="ECO:0007669"/>
    <property type="project" value="UniProtKB-KW"/>
</dbReference>
<keyword evidence="5" id="KW-1015">Disulfide bond</keyword>